<feature type="transmembrane region" description="Helical" evidence="5">
    <location>
        <begin position="160"/>
        <end position="183"/>
    </location>
</feature>
<keyword evidence="7" id="KW-1185">Reference proteome</keyword>
<keyword evidence="2 5" id="KW-0812">Transmembrane</keyword>
<gene>
    <name evidence="6" type="ORF">BDP27DRAFT_1382711</name>
</gene>
<dbReference type="InterPro" id="IPR059112">
    <property type="entry name" value="CysZ/EI24"/>
</dbReference>
<sequence length="267" mass="29254">MNALQKLITSSLTIVKDALLSGAFIYPIHGLLYFISHPSLYRSVQPVLTKCLLVSGGITGAMFTFTYLPQVAFCAIFSGPLAFGAAAIMVLGESYALVLLVTKMFILEEAQNKIFDAVLLQQGHEALVASKREIKTGRSGIKIIGNSVTKPLSRFSKDGLMRYIVSLPLNSLPVVGTIMFLFYNGEYHARYFQLKGMSTEERRAFVERSRGAYTAFGATALALDLIPIGGLIFSFTSTIGAALWASNLEKKNRGTMNEETRIEIESE</sequence>
<name>A0A9P5PYB7_9AGAR</name>
<proteinExistence type="predicted"/>
<evidence type="ECO:0000313" key="6">
    <source>
        <dbReference type="EMBL" id="KAF9070707.1"/>
    </source>
</evidence>
<feature type="transmembrane region" description="Helical" evidence="5">
    <location>
        <begin position="225"/>
        <end position="246"/>
    </location>
</feature>
<feature type="transmembrane region" description="Helical" evidence="5">
    <location>
        <begin position="80"/>
        <end position="101"/>
    </location>
</feature>
<evidence type="ECO:0000313" key="7">
    <source>
        <dbReference type="Proteomes" id="UP000772434"/>
    </source>
</evidence>
<dbReference type="PANTHER" id="PTHR34292:SF2">
    <property type="entry name" value="OUTER SPORE WALL PROTEIN LDS1"/>
    <property type="match status" value="1"/>
</dbReference>
<dbReference type="Proteomes" id="UP000772434">
    <property type="component" value="Unassembled WGS sequence"/>
</dbReference>
<keyword evidence="3 5" id="KW-1133">Transmembrane helix</keyword>
<evidence type="ECO:0000256" key="4">
    <source>
        <dbReference type="ARBA" id="ARBA00023136"/>
    </source>
</evidence>
<dbReference type="InterPro" id="IPR052786">
    <property type="entry name" value="Spore_wall_assembly"/>
</dbReference>
<evidence type="ECO:0000256" key="1">
    <source>
        <dbReference type="ARBA" id="ARBA00004141"/>
    </source>
</evidence>
<dbReference type="OrthoDB" id="2107885at2759"/>
<dbReference type="EMBL" id="JADNRY010000038">
    <property type="protein sequence ID" value="KAF9070707.1"/>
    <property type="molecule type" value="Genomic_DNA"/>
</dbReference>
<accession>A0A9P5PYB7</accession>
<feature type="transmembrane region" description="Helical" evidence="5">
    <location>
        <begin position="18"/>
        <end position="35"/>
    </location>
</feature>
<dbReference type="Pfam" id="PF07264">
    <property type="entry name" value="EI24"/>
    <property type="match status" value="1"/>
</dbReference>
<evidence type="ECO:0000256" key="3">
    <source>
        <dbReference type="ARBA" id="ARBA00022989"/>
    </source>
</evidence>
<dbReference type="PANTHER" id="PTHR34292">
    <property type="entry name" value="OUTER SPORE WALL PROTEIN LDS1"/>
    <property type="match status" value="1"/>
</dbReference>
<evidence type="ECO:0000256" key="2">
    <source>
        <dbReference type="ARBA" id="ARBA00022692"/>
    </source>
</evidence>
<evidence type="ECO:0000256" key="5">
    <source>
        <dbReference type="SAM" id="Phobius"/>
    </source>
</evidence>
<evidence type="ECO:0008006" key="8">
    <source>
        <dbReference type="Google" id="ProtNLM"/>
    </source>
</evidence>
<feature type="transmembrane region" description="Helical" evidence="5">
    <location>
        <begin position="47"/>
        <end position="68"/>
    </location>
</feature>
<comment type="caution">
    <text evidence="6">The sequence shown here is derived from an EMBL/GenBank/DDBJ whole genome shotgun (WGS) entry which is preliminary data.</text>
</comment>
<protein>
    <recommendedName>
        <fullName evidence="8">Outer spore wall protein RRT8</fullName>
    </recommendedName>
</protein>
<keyword evidence="4 5" id="KW-0472">Membrane</keyword>
<comment type="subcellular location">
    <subcellularLocation>
        <location evidence="1">Membrane</location>
        <topology evidence="1">Multi-pass membrane protein</topology>
    </subcellularLocation>
</comment>
<reference evidence="6" key="1">
    <citation type="submission" date="2020-11" db="EMBL/GenBank/DDBJ databases">
        <authorList>
            <consortium name="DOE Joint Genome Institute"/>
            <person name="Ahrendt S."/>
            <person name="Riley R."/>
            <person name="Andreopoulos W."/>
            <person name="Labutti K."/>
            <person name="Pangilinan J."/>
            <person name="Ruiz-Duenas F.J."/>
            <person name="Barrasa J.M."/>
            <person name="Sanchez-Garcia M."/>
            <person name="Camarero S."/>
            <person name="Miyauchi S."/>
            <person name="Serrano A."/>
            <person name="Linde D."/>
            <person name="Babiker R."/>
            <person name="Drula E."/>
            <person name="Ayuso-Fernandez I."/>
            <person name="Pacheco R."/>
            <person name="Padilla G."/>
            <person name="Ferreira P."/>
            <person name="Barriuso J."/>
            <person name="Kellner H."/>
            <person name="Castanera R."/>
            <person name="Alfaro M."/>
            <person name="Ramirez L."/>
            <person name="Pisabarro A.G."/>
            <person name="Kuo A."/>
            <person name="Tritt A."/>
            <person name="Lipzen A."/>
            <person name="He G."/>
            <person name="Yan M."/>
            <person name="Ng V."/>
            <person name="Cullen D."/>
            <person name="Martin F."/>
            <person name="Rosso M.-N."/>
            <person name="Henrissat B."/>
            <person name="Hibbett D."/>
            <person name="Martinez A.T."/>
            <person name="Grigoriev I.V."/>
        </authorList>
    </citation>
    <scope>NUCLEOTIDE SEQUENCE</scope>
    <source>
        <strain evidence="6">AH 40177</strain>
    </source>
</reference>
<organism evidence="6 7">
    <name type="scientific">Rhodocollybia butyracea</name>
    <dbReference type="NCBI Taxonomy" id="206335"/>
    <lineage>
        <taxon>Eukaryota</taxon>
        <taxon>Fungi</taxon>
        <taxon>Dikarya</taxon>
        <taxon>Basidiomycota</taxon>
        <taxon>Agaricomycotina</taxon>
        <taxon>Agaricomycetes</taxon>
        <taxon>Agaricomycetidae</taxon>
        <taxon>Agaricales</taxon>
        <taxon>Marasmiineae</taxon>
        <taxon>Omphalotaceae</taxon>
        <taxon>Rhodocollybia</taxon>
    </lineage>
</organism>
<dbReference type="AlphaFoldDB" id="A0A9P5PYB7"/>